<dbReference type="AlphaFoldDB" id="A0AAY5L2N7"/>
<gene>
    <name evidence="1" type="primary">UQCRQ</name>
</gene>
<evidence type="ECO:0000313" key="1">
    <source>
        <dbReference type="Ensembl" id="ENSELUP00000095583.1"/>
    </source>
</evidence>
<dbReference type="Ensembl" id="ENSELUT00000099539.1">
    <property type="protein sequence ID" value="ENSELUP00000095583.1"/>
    <property type="gene ID" value="ENSELUG00000035751.1"/>
</dbReference>
<proteinExistence type="predicted"/>
<name>A0AAY5L2N7_ESOLU</name>
<protein>
    <submittedName>
        <fullName evidence="1">Uncharacterized protein</fullName>
    </submittedName>
</protein>
<dbReference type="GeneTree" id="ENSGT01120000274448"/>
<dbReference type="Ensembl" id="ENSELUT00000108878.1">
    <property type="protein sequence ID" value="ENSELUP00000097729.1"/>
    <property type="gene ID" value="ENSELUG00000043355.1"/>
</dbReference>
<reference evidence="2 3" key="1">
    <citation type="submission" date="2020-02" db="EMBL/GenBank/DDBJ databases">
        <title>Esox lucius (northern pike) genome, fEsoLuc1, primary haplotype.</title>
        <authorList>
            <person name="Myers G."/>
            <person name="Karagic N."/>
            <person name="Meyer A."/>
            <person name="Pippel M."/>
            <person name="Reichard M."/>
            <person name="Winkler S."/>
            <person name="Tracey A."/>
            <person name="Sims Y."/>
            <person name="Howe K."/>
            <person name="Rhie A."/>
            <person name="Formenti G."/>
            <person name="Durbin R."/>
            <person name="Fedrigo O."/>
            <person name="Jarvis E.D."/>
        </authorList>
    </citation>
    <scope>NUCLEOTIDE SEQUENCE [LARGE SCALE GENOMIC DNA]</scope>
</reference>
<reference evidence="1" key="2">
    <citation type="submission" date="2025-05" db="UniProtKB">
        <authorList>
            <consortium name="Ensembl"/>
        </authorList>
    </citation>
    <scope>IDENTIFICATION</scope>
</reference>
<evidence type="ECO:0000313" key="3">
    <source>
        <dbReference type="Proteomes" id="UP000265140"/>
    </source>
</evidence>
<dbReference type="Proteomes" id="UP000265140">
    <property type="component" value="Chromosome 23"/>
</dbReference>
<organism evidence="1 3">
    <name type="scientific">Esox lucius</name>
    <name type="common">Northern pike</name>
    <dbReference type="NCBI Taxonomy" id="8010"/>
    <lineage>
        <taxon>Eukaryota</taxon>
        <taxon>Metazoa</taxon>
        <taxon>Chordata</taxon>
        <taxon>Craniata</taxon>
        <taxon>Vertebrata</taxon>
        <taxon>Euteleostomi</taxon>
        <taxon>Actinopterygii</taxon>
        <taxon>Neopterygii</taxon>
        <taxon>Teleostei</taxon>
        <taxon>Protacanthopterygii</taxon>
        <taxon>Esociformes</taxon>
        <taxon>Esocidae</taxon>
        <taxon>Esox</taxon>
    </lineage>
</organism>
<accession>A0AAY5L2N7</accession>
<evidence type="ECO:0000313" key="2">
    <source>
        <dbReference type="Ensembl" id="ENSELUP00000097729.1"/>
    </source>
</evidence>
<sequence length="80" mass="9445">MDLNILDHRLRVTSICKNGLMNFTHPLIKKKFSRSNRCTRTGPYVSAFRWGRVPRWHLLFIESSKNKSPITPQKVARFVF</sequence>
<keyword evidence="3" id="KW-1185">Reference proteome</keyword>